<dbReference type="InterPro" id="IPR035647">
    <property type="entry name" value="EFG_III/V"/>
</dbReference>
<dbReference type="KEGG" id="snw:BBN63_27135"/>
<dbReference type="GO" id="GO:0046677">
    <property type="term" value="P:response to antibiotic"/>
    <property type="evidence" value="ECO:0007669"/>
    <property type="project" value="UniProtKB-KW"/>
</dbReference>
<dbReference type="PROSITE" id="PS00301">
    <property type="entry name" value="G_TR_1"/>
    <property type="match status" value="1"/>
</dbReference>
<keyword evidence="1" id="KW-0547">Nucleotide-binding</keyword>
<dbReference type="GO" id="GO:0003924">
    <property type="term" value="F:GTPase activity"/>
    <property type="evidence" value="ECO:0007669"/>
    <property type="project" value="InterPro"/>
</dbReference>
<keyword evidence="3" id="KW-0342">GTP-binding</keyword>
<keyword evidence="4" id="KW-0046">Antibiotic resistance</keyword>
<evidence type="ECO:0000256" key="4">
    <source>
        <dbReference type="ARBA" id="ARBA00023251"/>
    </source>
</evidence>
<dbReference type="Pfam" id="PF22042">
    <property type="entry name" value="EF-G_D2"/>
    <property type="match status" value="1"/>
</dbReference>
<reference evidence="7 8" key="1">
    <citation type="submission" date="2016-11" db="EMBL/GenBank/DDBJ databases">
        <title>Complete genome sequence of Streptomyces niveus SCSIO 3406.</title>
        <authorList>
            <person name="Zhu Q."/>
            <person name="Cheng W."/>
            <person name="Song Y."/>
            <person name="Li Q."/>
            <person name="Ju J."/>
        </authorList>
    </citation>
    <scope>NUCLEOTIDE SEQUENCE [LARGE SCALE GENOMIC DNA]</scope>
    <source>
        <strain evidence="7 8">SCSIO 3406</strain>
    </source>
</reference>
<dbReference type="EMBL" id="CP018047">
    <property type="protein sequence ID" value="AQU69311.1"/>
    <property type="molecule type" value="Genomic_DNA"/>
</dbReference>
<dbReference type="InterPro" id="IPR031157">
    <property type="entry name" value="G_TR_CS"/>
</dbReference>
<dbReference type="InterPro" id="IPR014721">
    <property type="entry name" value="Ribsml_uS5_D2-typ_fold_subgr"/>
</dbReference>
<dbReference type="Gene3D" id="3.30.70.870">
    <property type="entry name" value="Elongation Factor G (Translational Gtpase), domain 3"/>
    <property type="match status" value="1"/>
</dbReference>
<dbReference type="SUPFAM" id="SSF50447">
    <property type="entry name" value="Translation proteins"/>
    <property type="match status" value="1"/>
</dbReference>
<dbReference type="InterPro" id="IPR053905">
    <property type="entry name" value="EF-G-like_DII"/>
</dbReference>
<dbReference type="FunFam" id="3.40.50.300:FF:002549">
    <property type="entry name" value="Tetracycline resistance protein, GTP-binding elongation family"/>
    <property type="match status" value="1"/>
</dbReference>
<dbReference type="PANTHER" id="PTHR43261">
    <property type="entry name" value="TRANSLATION ELONGATION FACTOR G-RELATED"/>
    <property type="match status" value="1"/>
</dbReference>
<dbReference type="InterPro" id="IPR005517">
    <property type="entry name" value="Transl_elong_EFG/EF2_IV"/>
</dbReference>
<dbReference type="InterPro" id="IPR009000">
    <property type="entry name" value="Transl_B-barrel_sf"/>
</dbReference>
<dbReference type="Pfam" id="PF00009">
    <property type="entry name" value="GTP_EFTU"/>
    <property type="match status" value="1"/>
</dbReference>
<dbReference type="InterPro" id="IPR005225">
    <property type="entry name" value="Small_GTP-bd"/>
</dbReference>
<dbReference type="PRINTS" id="PR00315">
    <property type="entry name" value="ELONGATNFCT"/>
</dbReference>
<dbReference type="InterPro" id="IPR000795">
    <property type="entry name" value="T_Tr_GTP-bd_dom"/>
</dbReference>
<dbReference type="RefSeq" id="WP_078077952.1">
    <property type="nucleotide sequence ID" value="NZ_CP018047.1"/>
</dbReference>
<feature type="domain" description="Tr-type G" evidence="6">
    <location>
        <begin position="1"/>
        <end position="254"/>
    </location>
</feature>
<dbReference type="CDD" id="cd01684">
    <property type="entry name" value="Tet_like_IV"/>
    <property type="match status" value="1"/>
</dbReference>
<accession>A0A1U9QZP3</accession>
<dbReference type="SUPFAM" id="SSF54211">
    <property type="entry name" value="Ribosomal protein S5 domain 2-like"/>
    <property type="match status" value="1"/>
</dbReference>
<dbReference type="InterPro" id="IPR041095">
    <property type="entry name" value="EFG_II"/>
</dbReference>
<keyword evidence="8" id="KW-1185">Reference proteome</keyword>
<evidence type="ECO:0000313" key="8">
    <source>
        <dbReference type="Proteomes" id="UP000189677"/>
    </source>
</evidence>
<dbReference type="GO" id="GO:0005525">
    <property type="term" value="F:GTP binding"/>
    <property type="evidence" value="ECO:0007669"/>
    <property type="project" value="UniProtKB-KW"/>
</dbReference>
<evidence type="ECO:0000256" key="5">
    <source>
        <dbReference type="SAM" id="MobiDB-lite"/>
    </source>
</evidence>
<dbReference type="CDD" id="cd04168">
    <property type="entry name" value="TetM_like"/>
    <property type="match status" value="1"/>
</dbReference>
<dbReference type="CDD" id="cd03690">
    <property type="entry name" value="Tet_II"/>
    <property type="match status" value="1"/>
</dbReference>
<dbReference type="Gene3D" id="2.40.30.10">
    <property type="entry name" value="Translation factors"/>
    <property type="match status" value="1"/>
</dbReference>
<dbReference type="PRINTS" id="PR01037">
    <property type="entry name" value="TCRTETOQM"/>
</dbReference>
<dbReference type="NCBIfam" id="TIGR00231">
    <property type="entry name" value="small_GTP"/>
    <property type="match status" value="1"/>
</dbReference>
<dbReference type="InterPro" id="IPR020568">
    <property type="entry name" value="Ribosomal_Su5_D2-typ_SF"/>
</dbReference>
<dbReference type="GO" id="GO:0006412">
    <property type="term" value="P:translation"/>
    <property type="evidence" value="ECO:0007669"/>
    <property type="project" value="UniProtKB-KW"/>
</dbReference>
<keyword evidence="2" id="KW-0648">Protein biosynthesis</keyword>
<name>A0A1U9QZP3_STRNV</name>
<dbReference type="OrthoDB" id="9801472at2"/>
<evidence type="ECO:0000259" key="6">
    <source>
        <dbReference type="PROSITE" id="PS51722"/>
    </source>
</evidence>
<dbReference type="AlphaFoldDB" id="A0A1U9QZP3"/>
<evidence type="ECO:0000256" key="2">
    <source>
        <dbReference type="ARBA" id="ARBA00022917"/>
    </source>
</evidence>
<evidence type="ECO:0000313" key="7">
    <source>
        <dbReference type="EMBL" id="AQU69311.1"/>
    </source>
</evidence>
<dbReference type="InterPro" id="IPR000640">
    <property type="entry name" value="EFG_V-like"/>
</dbReference>
<dbReference type="SMART" id="SM00889">
    <property type="entry name" value="EFG_IV"/>
    <property type="match status" value="1"/>
</dbReference>
<protein>
    <submittedName>
        <fullName evidence="7">GTP-binding protein</fullName>
    </submittedName>
</protein>
<dbReference type="Pfam" id="PF03764">
    <property type="entry name" value="EFG_IV"/>
    <property type="match status" value="1"/>
</dbReference>
<dbReference type="GO" id="GO:0032790">
    <property type="term" value="P:ribosome disassembly"/>
    <property type="evidence" value="ECO:0007669"/>
    <property type="project" value="TreeGrafter"/>
</dbReference>
<dbReference type="SUPFAM" id="SSF54980">
    <property type="entry name" value="EF-G C-terminal domain-like"/>
    <property type="match status" value="2"/>
</dbReference>
<dbReference type="PROSITE" id="PS51722">
    <property type="entry name" value="G_TR_2"/>
    <property type="match status" value="1"/>
</dbReference>
<feature type="region of interest" description="Disordered" evidence="5">
    <location>
        <begin position="632"/>
        <end position="653"/>
    </location>
</feature>
<organism evidence="7 8">
    <name type="scientific">Streptomyces niveus</name>
    <name type="common">Streptomyces spheroides</name>
    <dbReference type="NCBI Taxonomy" id="193462"/>
    <lineage>
        <taxon>Bacteria</taxon>
        <taxon>Bacillati</taxon>
        <taxon>Actinomycetota</taxon>
        <taxon>Actinomycetes</taxon>
        <taxon>Kitasatosporales</taxon>
        <taxon>Streptomycetaceae</taxon>
        <taxon>Streptomyces</taxon>
    </lineage>
</organism>
<sequence>MTTLNLGILAHVDAGKTSLTERLLHAAGVIDEIGRVDDGNTQTDSLALERQRGITIKSAVVSFAVDDVTVNLIDTPGHPDFIAEVERVLSVLDGAVLVVSAVEGVQAQTRVLMRTLRRLRIPTLVFVNKIDRVGARHDGLLRDLAEKLAPATVPMGSVRRLGTRSAEFIPYGANDPVFSATGPLAERLAENDDALLAAYVDDPARLSYGRLRRELAAQTGRALTHPVFFGSAMSGAGVDTLIGGIRELLPATAGDEEGPVSGTVFKVERGTAGEKIAYVRMFSGTLRVRDRLPAGDDSEGKVTAISVFDDGSSVRGASVGAGRIGKLWGLGSVRIGDVIGDPDAAGAAGRHHFSPPTLATVVVPREGSDKGALHAALTQLAEQDPLINLRQDEIRQEISVSLYGEVQKEVIQATLADEYGVDVTFRETTTICVERLAGTGGAAEVMGKEPNPFLATVGLRVEPAPPGSGVDFRLEVELGSMPYAFMKAIEDTVRATLREGLYGWAVPDCAVVLTRTGYAPRQSHAHGTFDKSMSSTGGDFRLLTPLVLMEALKRAGTIVCEPMNHFRLDVPADTFGAVLPALARLRAVPHTPSAHGTSYVVEGEIPAAETHALEQLLPTLTSGEGVLETAFDHHRPVQGTPPTRSRTDHDPLNRKEYLLSVVRRVSTGAR</sequence>
<dbReference type="Pfam" id="PF14492">
    <property type="entry name" value="EFG_III"/>
    <property type="match status" value="1"/>
</dbReference>
<dbReference type="Gene3D" id="3.40.50.300">
    <property type="entry name" value="P-loop containing nucleotide triphosphate hydrolases"/>
    <property type="match status" value="1"/>
</dbReference>
<dbReference type="InterPro" id="IPR027417">
    <property type="entry name" value="P-loop_NTPase"/>
</dbReference>
<dbReference type="PANTHER" id="PTHR43261:SF1">
    <property type="entry name" value="RIBOSOME-RELEASING FACTOR 2, MITOCHONDRIAL"/>
    <property type="match status" value="1"/>
</dbReference>
<evidence type="ECO:0000256" key="3">
    <source>
        <dbReference type="ARBA" id="ARBA00023134"/>
    </source>
</evidence>
<dbReference type="Gene3D" id="3.30.230.10">
    <property type="match status" value="1"/>
</dbReference>
<evidence type="ECO:0000256" key="1">
    <source>
        <dbReference type="ARBA" id="ARBA00022741"/>
    </source>
</evidence>
<dbReference type="SUPFAM" id="SSF52540">
    <property type="entry name" value="P-loop containing nucleoside triphosphate hydrolases"/>
    <property type="match status" value="1"/>
</dbReference>
<dbReference type="Pfam" id="PF00679">
    <property type="entry name" value="EFG_C"/>
    <property type="match status" value="1"/>
</dbReference>
<proteinExistence type="predicted"/>
<dbReference type="Proteomes" id="UP000189677">
    <property type="component" value="Chromosome"/>
</dbReference>
<gene>
    <name evidence="7" type="ORF">BBN63_27135</name>
</gene>